<accession>A0A0F9RQ29</accession>
<dbReference type="EMBL" id="LAZR01003339">
    <property type="protein sequence ID" value="KKN19403.1"/>
    <property type="molecule type" value="Genomic_DNA"/>
</dbReference>
<name>A0A0F9RQ29_9ZZZZ</name>
<sequence length="70" mass="8134">MKTYSVAIKVKKGYWVTNWGKYFSLSDINWNGVLDCCKECESVAFGYYYGHNSNELTSKRCRTELAYLIS</sequence>
<organism evidence="1">
    <name type="scientific">marine sediment metagenome</name>
    <dbReference type="NCBI Taxonomy" id="412755"/>
    <lineage>
        <taxon>unclassified sequences</taxon>
        <taxon>metagenomes</taxon>
        <taxon>ecological metagenomes</taxon>
    </lineage>
</organism>
<evidence type="ECO:0000313" key="1">
    <source>
        <dbReference type="EMBL" id="KKN19403.1"/>
    </source>
</evidence>
<comment type="caution">
    <text evidence="1">The sequence shown here is derived from an EMBL/GenBank/DDBJ whole genome shotgun (WGS) entry which is preliminary data.</text>
</comment>
<proteinExistence type="predicted"/>
<protein>
    <submittedName>
        <fullName evidence="1">Uncharacterized protein</fullName>
    </submittedName>
</protein>
<gene>
    <name evidence="1" type="ORF">LCGC14_0946140</name>
</gene>
<dbReference type="AlphaFoldDB" id="A0A0F9RQ29"/>
<reference evidence="1" key="1">
    <citation type="journal article" date="2015" name="Nature">
        <title>Complex archaea that bridge the gap between prokaryotes and eukaryotes.</title>
        <authorList>
            <person name="Spang A."/>
            <person name="Saw J.H."/>
            <person name="Jorgensen S.L."/>
            <person name="Zaremba-Niedzwiedzka K."/>
            <person name="Martijn J."/>
            <person name="Lind A.E."/>
            <person name="van Eijk R."/>
            <person name="Schleper C."/>
            <person name="Guy L."/>
            <person name="Ettema T.J."/>
        </authorList>
    </citation>
    <scope>NUCLEOTIDE SEQUENCE</scope>
</reference>